<keyword evidence="5 6" id="KW-0378">Hydrolase</keyword>
<reference evidence="11" key="1">
    <citation type="submission" date="2025-08" db="UniProtKB">
        <authorList>
            <consortium name="RefSeq"/>
        </authorList>
    </citation>
    <scope>IDENTIFICATION</scope>
    <source>
        <tissue evidence="11">Whole larvae</tissue>
    </source>
</reference>
<evidence type="ECO:0000313" key="10">
    <source>
        <dbReference type="Proteomes" id="UP001652740"/>
    </source>
</evidence>
<evidence type="ECO:0000256" key="7">
    <source>
        <dbReference type="SAM" id="SignalP"/>
    </source>
</evidence>
<dbReference type="Pfam" id="PF02055">
    <property type="entry name" value="Glyco_hydro_30"/>
    <property type="match status" value="1"/>
</dbReference>
<dbReference type="Gene3D" id="2.60.40.1180">
    <property type="entry name" value="Golgi alpha-mannosidase II"/>
    <property type="match status" value="1"/>
</dbReference>
<evidence type="ECO:0000256" key="3">
    <source>
        <dbReference type="ARBA" id="ARBA00012658"/>
    </source>
</evidence>
<comment type="similarity">
    <text evidence="2 6">Belongs to the glycosyl hydrolase 30 family.</text>
</comment>
<dbReference type="RefSeq" id="XP_031764388.2">
    <property type="nucleotide sequence ID" value="XM_031908528.2"/>
</dbReference>
<evidence type="ECO:0000256" key="1">
    <source>
        <dbReference type="ARBA" id="ARBA00001013"/>
    </source>
</evidence>
<keyword evidence="10" id="KW-1185">Reference proteome</keyword>
<evidence type="ECO:0000256" key="4">
    <source>
        <dbReference type="ARBA" id="ARBA00022729"/>
    </source>
</evidence>
<feature type="domain" description="Glycosyl hydrolase family 30 beta sandwich" evidence="9">
    <location>
        <begin position="455"/>
        <end position="516"/>
    </location>
</feature>
<feature type="signal peptide" evidence="7">
    <location>
        <begin position="1"/>
        <end position="22"/>
    </location>
</feature>
<evidence type="ECO:0000313" key="11">
    <source>
        <dbReference type="RefSeq" id="XP_031764388.2"/>
    </source>
</evidence>
<evidence type="ECO:0000259" key="8">
    <source>
        <dbReference type="Pfam" id="PF02055"/>
    </source>
</evidence>
<comment type="catalytic activity">
    <reaction evidence="1">
        <text>a beta-D-glucosyl-(1&lt;-&gt;1')-N-acylsphing-4-enine + H2O = an N-acylsphing-4-enine + D-glucose</text>
        <dbReference type="Rhea" id="RHEA:13269"/>
        <dbReference type="ChEBI" id="CHEBI:4167"/>
        <dbReference type="ChEBI" id="CHEBI:15377"/>
        <dbReference type="ChEBI" id="CHEBI:22801"/>
        <dbReference type="ChEBI" id="CHEBI:52639"/>
        <dbReference type="EC" id="3.2.1.45"/>
    </reaction>
    <physiologicalReaction direction="left-to-right" evidence="1">
        <dbReference type="Rhea" id="RHEA:13270"/>
    </physiologicalReaction>
</comment>
<feature type="chain" id="PRO_5046298338" description="Glucosylceramidase" evidence="7">
    <location>
        <begin position="23"/>
        <end position="525"/>
    </location>
</feature>
<dbReference type="PRINTS" id="PR00843">
    <property type="entry name" value="GLHYDRLASE30"/>
</dbReference>
<dbReference type="GeneID" id="113522173"/>
<dbReference type="Gene3D" id="3.20.20.80">
    <property type="entry name" value="Glycosidases"/>
    <property type="match status" value="1"/>
</dbReference>
<dbReference type="InterPro" id="IPR033452">
    <property type="entry name" value="GH30_C"/>
</dbReference>
<evidence type="ECO:0000256" key="2">
    <source>
        <dbReference type="ARBA" id="ARBA00005382"/>
    </source>
</evidence>
<keyword evidence="6" id="KW-0746">Sphingolipid metabolism</keyword>
<dbReference type="InterPro" id="IPR017853">
    <property type="entry name" value="GH"/>
</dbReference>
<dbReference type="Pfam" id="PF17189">
    <property type="entry name" value="Glyco_hydro_30C"/>
    <property type="match status" value="1"/>
</dbReference>
<dbReference type="PANTHER" id="PTHR11069">
    <property type="entry name" value="GLUCOSYLCERAMIDASE"/>
    <property type="match status" value="1"/>
</dbReference>
<evidence type="ECO:0000256" key="6">
    <source>
        <dbReference type="RuleBase" id="RU361188"/>
    </source>
</evidence>
<protein>
    <recommendedName>
        <fullName evidence="3 6">Glucosylceramidase</fullName>
        <ecNumber evidence="3 6">3.2.1.45</ecNumber>
    </recommendedName>
</protein>
<keyword evidence="6" id="KW-0326">Glycosidase</keyword>
<dbReference type="Proteomes" id="UP001652740">
    <property type="component" value="Unplaced"/>
</dbReference>
<keyword evidence="4 7" id="KW-0732">Signal</keyword>
<feature type="domain" description="Glycosyl hydrolase family 30 TIM-barrel" evidence="8">
    <location>
        <begin position="105"/>
        <end position="452"/>
    </location>
</feature>
<evidence type="ECO:0000256" key="5">
    <source>
        <dbReference type="ARBA" id="ARBA00022801"/>
    </source>
</evidence>
<evidence type="ECO:0000259" key="9">
    <source>
        <dbReference type="Pfam" id="PF17189"/>
    </source>
</evidence>
<proteinExistence type="inferred from homology"/>
<name>A0A6J3BSS1_GALME</name>
<dbReference type="InterPro" id="IPR001139">
    <property type="entry name" value="Glyco_hydro_30"/>
</dbReference>
<gene>
    <name evidence="11" type="primary">LOC113522173</name>
</gene>
<sequence length="525" mass="60164">MLVSYVYVKILFLLLVIFYVESYHNDRKCAARSFFNRSVVCVCNATYCDDVTREEVACGQYIWYTSSEAGLRFDKFTSRLENFIPSAQSSYTTLDLNVNTKYQTVEGFGGAVSDAVGINWQNLTDPQLKQNLIDTYFGDKGLQYSMLRVPIAASDFSTHVYAYNEYPENDYELSNYSLSYEDYQYKIPFIKAALAVAKTPIHIIATVWSPPKWMKNSHEYTGVSRLKKEFFQTYADYYKKFIEKYSEEGIPIWGITTTNEPLEGILLIVPFNSLGWTSLSMGTWIKENLGPTIKNWRPDIKILAGDDQRPIITFWFEIIAKVMPEVLQYIDGIAVHGYLDKLVPPDILKRTQELFKNQFIIATEYCEGLLPTDKLKVDLGSWERAVSYTQNILEDLNYNLTGWIDWNLCLNAQGGPNWVKNYVDSPVIVFPERGEFVKQPMFYAMGHFSKFIPRGSRRIQVRELSFTTIDNVAFLTPQNTVVVVLYNDKNESRIVNLILDGKQASVLTEANSITTVEISNGCDSL</sequence>
<dbReference type="PANTHER" id="PTHR11069:SF23">
    <property type="entry name" value="LYSOSOMAL ACID GLUCOSYLCERAMIDASE"/>
    <property type="match status" value="1"/>
</dbReference>
<dbReference type="SUPFAM" id="SSF51445">
    <property type="entry name" value="(Trans)glycosidases"/>
    <property type="match status" value="1"/>
</dbReference>
<organism evidence="10 11">
    <name type="scientific">Galleria mellonella</name>
    <name type="common">Greater wax moth</name>
    <dbReference type="NCBI Taxonomy" id="7137"/>
    <lineage>
        <taxon>Eukaryota</taxon>
        <taxon>Metazoa</taxon>
        <taxon>Ecdysozoa</taxon>
        <taxon>Arthropoda</taxon>
        <taxon>Hexapoda</taxon>
        <taxon>Insecta</taxon>
        <taxon>Pterygota</taxon>
        <taxon>Neoptera</taxon>
        <taxon>Endopterygota</taxon>
        <taxon>Lepidoptera</taxon>
        <taxon>Glossata</taxon>
        <taxon>Ditrysia</taxon>
        <taxon>Pyraloidea</taxon>
        <taxon>Pyralidae</taxon>
        <taxon>Galleriinae</taxon>
        <taxon>Galleria</taxon>
    </lineage>
</organism>
<dbReference type="SUPFAM" id="SSF51011">
    <property type="entry name" value="Glycosyl hydrolase domain"/>
    <property type="match status" value="1"/>
</dbReference>
<dbReference type="InterPro" id="IPR013780">
    <property type="entry name" value="Glyco_hydro_b"/>
</dbReference>
<keyword evidence="6" id="KW-0443">Lipid metabolism</keyword>
<dbReference type="EC" id="3.2.1.45" evidence="3 6"/>
<accession>A0A6J3BSS1</accession>
<dbReference type="InterPro" id="IPR033453">
    <property type="entry name" value="Glyco_hydro_30_TIM-barrel"/>
</dbReference>